<dbReference type="EMBL" id="CVUD02000214">
    <property type="protein sequence ID" value="SEH88896.1"/>
    <property type="molecule type" value="Genomic_DNA"/>
</dbReference>
<accession>A0A1H6LK86</accession>
<organism evidence="1 2">
    <name type="scientific">Bathymodiolus azoricus thioautotrophic gill symbiont</name>
    <dbReference type="NCBI Taxonomy" id="235205"/>
    <lineage>
        <taxon>Bacteria</taxon>
        <taxon>Pseudomonadati</taxon>
        <taxon>Pseudomonadota</taxon>
        <taxon>Gammaproteobacteria</taxon>
        <taxon>sulfur-oxidizing symbionts</taxon>
    </lineage>
</organism>
<evidence type="ECO:0000313" key="1">
    <source>
        <dbReference type="EMBL" id="SEH88896.1"/>
    </source>
</evidence>
<protein>
    <submittedName>
        <fullName evidence="1">Uncharacterized protein</fullName>
    </submittedName>
</protein>
<dbReference type="Proteomes" id="UP000198559">
    <property type="component" value="Unassembled WGS sequence"/>
</dbReference>
<dbReference type="AlphaFoldDB" id="A0A1H6LK86"/>
<name>A0A1H6LK86_9GAMM</name>
<evidence type="ECO:0000313" key="2">
    <source>
        <dbReference type="Proteomes" id="UP000198559"/>
    </source>
</evidence>
<sequence>MWLLLVKIVPQQLLKHSNIILTCILQISKNINNFVRIMPFQSK</sequence>
<proteinExistence type="predicted"/>
<gene>
    <name evidence="1" type="ORF">BAZSYMB_SCAFFOLD00114_4</name>
</gene>
<reference evidence="2" key="1">
    <citation type="submission" date="2016-06" db="EMBL/GenBank/DDBJ databases">
        <authorList>
            <person name="Petersen J."/>
            <person name="Sayavedra L."/>
        </authorList>
    </citation>
    <scope>NUCLEOTIDE SEQUENCE [LARGE SCALE GENOMIC DNA]</scope>
    <source>
        <strain evidence="2">BazSymB</strain>
    </source>
</reference>